<feature type="region of interest" description="Disordered" evidence="8">
    <location>
        <begin position="1"/>
        <end position="35"/>
    </location>
</feature>
<dbReference type="SMART" id="SM00220">
    <property type="entry name" value="S_TKc"/>
    <property type="match status" value="1"/>
</dbReference>
<dbReference type="GO" id="GO:0030447">
    <property type="term" value="P:filamentous growth"/>
    <property type="evidence" value="ECO:0007669"/>
    <property type="project" value="UniProtKB-ARBA"/>
</dbReference>
<keyword evidence="11" id="KW-1185">Reference proteome</keyword>
<dbReference type="Proteomes" id="UP000790833">
    <property type="component" value="Unassembled WGS sequence"/>
</dbReference>
<feature type="domain" description="Protein kinase" evidence="9">
    <location>
        <begin position="220"/>
        <end position="567"/>
    </location>
</feature>
<keyword evidence="3" id="KW-0808">Transferase</keyword>
<evidence type="ECO:0000259" key="9">
    <source>
        <dbReference type="PROSITE" id="PS50011"/>
    </source>
</evidence>
<dbReference type="PANTHER" id="PTHR24346:SF82">
    <property type="entry name" value="KP78A-RELATED"/>
    <property type="match status" value="1"/>
</dbReference>
<protein>
    <recommendedName>
        <fullName evidence="9">Protein kinase domain-containing protein</fullName>
    </recommendedName>
</protein>
<evidence type="ECO:0000256" key="1">
    <source>
        <dbReference type="ARBA" id="ARBA00010791"/>
    </source>
</evidence>
<keyword evidence="6 7" id="KW-0067">ATP-binding</keyword>
<sequence>MTRPPKHEGSPSLTIDVERANTKDKDTATSSANSVRSTVLQDAVSLERSNSSSSINFDKITQLPTPIINNGSFCLFPPPEMSLVTRQRNNSLSPPMQSQTITIPKHPHGNSNTSNGGAVPSDLHMTSTSSRPSRVFSEYRPTPVVRKNSLLDNINERHSTRVASNPGNASFLSSSPASVLSGATSASASTSASTSYPVVLSVPPSITEGIYQAPRLHTFYQFIEVLGSGNFSNVVLAVNPKDSDDMVVVKIISIPANNKAEISNFRSFIKRELNILNQVRHPSIITLLDYNINLSISSLEILDPNYEDSDTESDSQDKMNTDMQNLRQNSQQFIFLNYCRGGNLFEFAKDNYAFNNLAYWLVVKRAVSELIFAVAYLHSSKIVHRDLKLENILLNYEASQLFNFAHLLNHPECTQPIIALTDFGLSKRLQGDNDQLSTRCGSQDYVSPELLMGLKYDGKLTDSWSLGVLIYALLENRLPFDAPPVSSSAPSTVSPSVLKRRRTKNKAAHRIAMIDWGWFKTEELLVDDSVDEQVKSIVVDLQLVVKRLLVRKEKRPRLNELIEDPDFAWFTASVPPSMYD</sequence>
<dbReference type="InterPro" id="IPR000719">
    <property type="entry name" value="Prot_kinase_dom"/>
</dbReference>
<evidence type="ECO:0000313" key="10">
    <source>
        <dbReference type="EMBL" id="KAG7193393.1"/>
    </source>
</evidence>
<keyword evidence="4 7" id="KW-0547">Nucleotide-binding</keyword>
<dbReference type="PROSITE" id="PS50011">
    <property type="entry name" value="PROTEIN_KINASE_DOM"/>
    <property type="match status" value="1"/>
</dbReference>
<dbReference type="Pfam" id="PF00069">
    <property type="entry name" value="Pkinase"/>
    <property type="match status" value="1"/>
</dbReference>
<evidence type="ECO:0000256" key="2">
    <source>
        <dbReference type="ARBA" id="ARBA00022527"/>
    </source>
</evidence>
<accession>A0A9P8AI17</accession>
<feature type="binding site" evidence="7">
    <location>
        <position position="250"/>
    </location>
    <ligand>
        <name>ATP</name>
        <dbReference type="ChEBI" id="CHEBI:30616"/>
    </ligand>
</feature>
<proteinExistence type="inferred from homology"/>
<name>A0A9P8AI17_9ASCO</name>
<feature type="compositionally biased region" description="Basic and acidic residues" evidence="8">
    <location>
        <begin position="16"/>
        <end position="27"/>
    </location>
</feature>
<dbReference type="Gene3D" id="3.30.200.20">
    <property type="entry name" value="Phosphorylase Kinase, domain 1"/>
    <property type="match status" value="1"/>
</dbReference>
<dbReference type="RefSeq" id="XP_043048941.1">
    <property type="nucleotide sequence ID" value="XM_043191634.1"/>
</dbReference>
<dbReference type="GO" id="GO:0004674">
    <property type="term" value="F:protein serine/threonine kinase activity"/>
    <property type="evidence" value="ECO:0007669"/>
    <property type="project" value="UniProtKB-KW"/>
</dbReference>
<evidence type="ECO:0000313" key="11">
    <source>
        <dbReference type="Proteomes" id="UP000790833"/>
    </source>
</evidence>
<dbReference type="GO" id="GO:0035556">
    <property type="term" value="P:intracellular signal transduction"/>
    <property type="evidence" value="ECO:0007669"/>
    <property type="project" value="TreeGrafter"/>
</dbReference>
<evidence type="ECO:0000256" key="4">
    <source>
        <dbReference type="ARBA" id="ARBA00022741"/>
    </source>
</evidence>
<keyword evidence="5" id="KW-0418">Kinase</keyword>
<dbReference type="SUPFAM" id="SSF56112">
    <property type="entry name" value="Protein kinase-like (PK-like)"/>
    <property type="match status" value="1"/>
</dbReference>
<evidence type="ECO:0000256" key="8">
    <source>
        <dbReference type="SAM" id="MobiDB-lite"/>
    </source>
</evidence>
<comment type="caution">
    <text evidence="10">The sequence shown here is derived from an EMBL/GenBank/DDBJ whole genome shotgun (WGS) entry which is preliminary data.</text>
</comment>
<reference evidence="10" key="1">
    <citation type="submission" date="2021-03" db="EMBL/GenBank/DDBJ databases">
        <authorList>
            <person name="Palmer J.M."/>
        </authorList>
    </citation>
    <scope>NUCLEOTIDE SEQUENCE</scope>
    <source>
        <strain evidence="10">ARV_011</strain>
    </source>
</reference>
<comment type="similarity">
    <text evidence="1">Belongs to the protein kinase superfamily. CAMK Ser/Thr protein kinase family. NIM1 subfamily.</text>
</comment>
<dbReference type="Gene3D" id="1.10.510.10">
    <property type="entry name" value="Transferase(Phosphotransferase) domain 1"/>
    <property type="match status" value="1"/>
</dbReference>
<dbReference type="GO" id="GO:0005524">
    <property type="term" value="F:ATP binding"/>
    <property type="evidence" value="ECO:0007669"/>
    <property type="project" value="UniProtKB-UniRule"/>
</dbReference>
<dbReference type="EMBL" id="JAHMUF010000012">
    <property type="protein sequence ID" value="KAG7193393.1"/>
    <property type="molecule type" value="Genomic_DNA"/>
</dbReference>
<organism evidence="10 11">
    <name type="scientific">Scheffersomyces spartinae</name>
    <dbReference type="NCBI Taxonomy" id="45513"/>
    <lineage>
        <taxon>Eukaryota</taxon>
        <taxon>Fungi</taxon>
        <taxon>Dikarya</taxon>
        <taxon>Ascomycota</taxon>
        <taxon>Saccharomycotina</taxon>
        <taxon>Pichiomycetes</taxon>
        <taxon>Debaryomycetaceae</taxon>
        <taxon>Scheffersomyces</taxon>
    </lineage>
</organism>
<evidence type="ECO:0000256" key="7">
    <source>
        <dbReference type="PROSITE-ProRule" id="PRU10141"/>
    </source>
</evidence>
<dbReference type="GO" id="GO:0005737">
    <property type="term" value="C:cytoplasm"/>
    <property type="evidence" value="ECO:0007669"/>
    <property type="project" value="TreeGrafter"/>
</dbReference>
<dbReference type="PROSITE" id="PS00107">
    <property type="entry name" value="PROTEIN_KINASE_ATP"/>
    <property type="match status" value="1"/>
</dbReference>
<dbReference type="GeneID" id="66114185"/>
<dbReference type="OrthoDB" id="410920at2759"/>
<dbReference type="InterPro" id="IPR011009">
    <property type="entry name" value="Kinase-like_dom_sf"/>
</dbReference>
<evidence type="ECO:0000256" key="5">
    <source>
        <dbReference type="ARBA" id="ARBA00022777"/>
    </source>
</evidence>
<dbReference type="PROSITE" id="PS00108">
    <property type="entry name" value="PROTEIN_KINASE_ST"/>
    <property type="match status" value="1"/>
</dbReference>
<keyword evidence="2" id="KW-0723">Serine/threonine-protein kinase</keyword>
<feature type="region of interest" description="Disordered" evidence="8">
    <location>
        <begin position="89"/>
        <end position="135"/>
    </location>
</feature>
<evidence type="ECO:0000256" key="6">
    <source>
        <dbReference type="ARBA" id="ARBA00022840"/>
    </source>
</evidence>
<gene>
    <name evidence="10" type="ORF">KQ657_000811</name>
</gene>
<feature type="compositionally biased region" description="Polar residues" evidence="8">
    <location>
        <begin position="89"/>
        <end position="102"/>
    </location>
</feature>
<dbReference type="AlphaFoldDB" id="A0A9P8AI17"/>
<dbReference type="InterPro" id="IPR008271">
    <property type="entry name" value="Ser/Thr_kinase_AS"/>
</dbReference>
<dbReference type="PANTHER" id="PTHR24346">
    <property type="entry name" value="MAP/MICROTUBULE AFFINITY-REGULATING KINASE"/>
    <property type="match status" value="1"/>
</dbReference>
<dbReference type="InterPro" id="IPR017441">
    <property type="entry name" value="Protein_kinase_ATP_BS"/>
</dbReference>
<evidence type="ECO:0000256" key="3">
    <source>
        <dbReference type="ARBA" id="ARBA00022679"/>
    </source>
</evidence>